<keyword evidence="2" id="KW-1185">Reference proteome</keyword>
<dbReference type="Proteomes" id="UP000054032">
    <property type="component" value="Unassembled WGS sequence"/>
</dbReference>
<evidence type="ECO:0000313" key="1">
    <source>
        <dbReference type="EMBL" id="EUC41692.1"/>
    </source>
</evidence>
<proteinExistence type="predicted"/>
<organism evidence="1 2">
    <name type="scientific">Bipolaris oryzae ATCC 44560</name>
    <dbReference type="NCBI Taxonomy" id="930090"/>
    <lineage>
        <taxon>Eukaryota</taxon>
        <taxon>Fungi</taxon>
        <taxon>Dikarya</taxon>
        <taxon>Ascomycota</taxon>
        <taxon>Pezizomycotina</taxon>
        <taxon>Dothideomycetes</taxon>
        <taxon>Pleosporomycetidae</taxon>
        <taxon>Pleosporales</taxon>
        <taxon>Pleosporineae</taxon>
        <taxon>Pleosporaceae</taxon>
        <taxon>Bipolaris</taxon>
    </lineage>
</organism>
<dbReference type="HOGENOM" id="CLU_3049989_0_0_1"/>
<name>W6YQJ7_COCMI</name>
<dbReference type="AlphaFoldDB" id="W6YQJ7"/>
<protein>
    <submittedName>
        <fullName evidence="1">Uncharacterized protein</fullName>
    </submittedName>
</protein>
<gene>
    <name evidence="1" type="ORF">COCMIDRAFT_105476</name>
</gene>
<accession>W6YQJ7</accession>
<dbReference type="GeneID" id="19118688"/>
<evidence type="ECO:0000313" key="2">
    <source>
        <dbReference type="Proteomes" id="UP000054032"/>
    </source>
</evidence>
<dbReference type="RefSeq" id="XP_007691787.1">
    <property type="nucleotide sequence ID" value="XM_007693597.1"/>
</dbReference>
<sequence length="54" mass="5940">MLGSERVGVTTKIAEVQQCPLSFPINVSTYLSDISLSQLRIHRAKSSQTPTRPP</sequence>
<reference evidence="1 2" key="1">
    <citation type="journal article" date="2013" name="PLoS Genet.">
        <title>Comparative genome structure, secondary metabolite, and effector coding capacity across Cochliobolus pathogens.</title>
        <authorList>
            <person name="Condon B.J."/>
            <person name="Leng Y."/>
            <person name="Wu D."/>
            <person name="Bushley K.E."/>
            <person name="Ohm R.A."/>
            <person name="Otillar R."/>
            <person name="Martin J."/>
            <person name="Schackwitz W."/>
            <person name="Grimwood J."/>
            <person name="MohdZainudin N."/>
            <person name="Xue C."/>
            <person name="Wang R."/>
            <person name="Manning V.A."/>
            <person name="Dhillon B."/>
            <person name="Tu Z.J."/>
            <person name="Steffenson B.J."/>
            <person name="Salamov A."/>
            <person name="Sun H."/>
            <person name="Lowry S."/>
            <person name="LaButti K."/>
            <person name="Han J."/>
            <person name="Copeland A."/>
            <person name="Lindquist E."/>
            <person name="Barry K."/>
            <person name="Schmutz J."/>
            <person name="Baker S.E."/>
            <person name="Ciuffetti L.M."/>
            <person name="Grigoriev I.V."/>
            <person name="Zhong S."/>
            <person name="Turgeon B.G."/>
        </authorList>
    </citation>
    <scope>NUCLEOTIDE SEQUENCE [LARGE SCALE GENOMIC DNA]</scope>
    <source>
        <strain evidence="1 2">ATCC 44560</strain>
    </source>
</reference>
<dbReference type="EMBL" id="KI964090">
    <property type="protein sequence ID" value="EUC41692.1"/>
    <property type="molecule type" value="Genomic_DNA"/>
</dbReference>
<dbReference type="KEGG" id="bor:COCMIDRAFT_105476"/>